<proteinExistence type="predicted"/>
<protein>
    <submittedName>
        <fullName evidence="2">Helix-turn-helix</fullName>
    </submittedName>
</protein>
<dbReference type="Gene3D" id="1.10.260.40">
    <property type="entry name" value="lambda repressor-like DNA-binding domains"/>
    <property type="match status" value="1"/>
</dbReference>
<dbReference type="GO" id="GO:0003677">
    <property type="term" value="F:DNA binding"/>
    <property type="evidence" value="ECO:0007669"/>
    <property type="project" value="InterPro"/>
</dbReference>
<dbReference type="InterPro" id="IPR001387">
    <property type="entry name" value="Cro/C1-type_HTH"/>
</dbReference>
<dbReference type="SUPFAM" id="SSF47413">
    <property type="entry name" value="lambda repressor-like DNA-binding domains"/>
    <property type="match status" value="1"/>
</dbReference>
<evidence type="ECO:0000313" key="3">
    <source>
        <dbReference type="Proteomes" id="UP000198305"/>
    </source>
</evidence>
<dbReference type="Pfam" id="PF01381">
    <property type="entry name" value="HTH_3"/>
    <property type="match status" value="1"/>
</dbReference>
<dbReference type="EMBL" id="FZOA01000011">
    <property type="protein sequence ID" value="SNS01440.1"/>
    <property type="molecule type" value="Genomic_DNA"/>
</dbReference>
<evidence type="ECO:0000259" key="1">
    <source>
        <dbReference type="PROSITE" id="PS50943"/>
    </source>
</evidence>
<keyword evidence="3" id="KW-1185">Reference proteome</keyword>
<dbReference type="CDD" id="cd00093">
    <property type="entry name" value="HTH_XRE"/>
    <property type="match status" value="1"/>
</dbReference>
<dbReference type="OrthoDB" id="6006530at2"/>
<dbReference type="SMART" id="SM00530">
    <property type="entry name" value="HTH_XRE"/>
    <property type="match status" value="1"/>
</dbReference>
<gene>
    <name evidence="2" type="ORF">SAMN05192560_2230</name>
</gene>
<evidence type="ECO:0000313" key="2">
    <source>
        <dbReference type="EMBL" id="SNS01440.1"/>
    </source>
</evidence>
<dbReference type="AlphaFoldDB" id="A0A239B0V5"/>
<accession>A0A239B0V5</accession>
<dbReference type="PROSITE" id="PS50943">
    <property type="entry name" value="HTH_CROC1"/>
    <property type="match status" value="1"/>
</dbReference>
<dbReference type="Proteomes" id="UP000198305">
    <property type="component" value="Unassembled WGS sequence"/>
</dbReference>
<feature type="domain" description="HTH cro/C1-type" evidence="1">
    <location>
        <begin position="13"/>
        <end position="71"/>
    </location>
</feature>
<name>A0A239B0V5_9PROT</name>
<dbReference type="RefSeq" id="WP_089376290.1">
    <property type="nucleotide sequence ID" value="NZ_FZOA01000011.1"/>
</dbReference>
<sequence>MSKAPQTLFGKRLREARLKASIPQDKLGVLIGIDEMSSSARISRYETGIHAPPFEIARRLAEALGVPTAYFYCEEEILAELLLVLSKKSPNKLYELKSQLE</sequence>
<dbReference type="InterPro" id="IPR010982">
    <property type="entry name" value="Lambda_DNA-bd_dom_sf"/>
</dbReference>
<organism evidence="2 3">
    <name type="scientific">Methylobacillus rhizosphaerae</name>
    <dbReference type="NCBI Taxonomy" id="551994"/>
    <lineage>
        <taxon>Bacteria</taxon>
        <taxon>Pseudomonadati</taxon>
        <taxon>Pseudomonadota</taxon>
        <taxon>Betaproteobacteria</taxon>
        <taxon>Nitrosomonadales</taxon>
        <taxon>Methylophilaceae</taxon>
        <taxon>Methylobacillus</taxon>
    </lineage>
</organism>
<reference evidence="3" key="1">
    <citation type="submission" date="2017-06" db="EMBL/GenBank/DDBJ databases">
        <authorList>
            <person name="Varghese N."/>
            <person name="Submissions S."/>
        </authorList>
    </citation>
    <scope>NUCLEOTIDE SEQUENCE [LARGE SCALE GENOMIC DNA]</scope>
    <source>
        <strain evidence="3">Ca-68</strain>
    </source>
</reference>